<dbReference type="VEuPathDB" id="FungiDB:MFRU_014g01210"/>
<organism evidence="1 2">
    <name type="scientific">Monilinia fructicola</name>
    <name type="common">Brown rot fungus</name>
    <name type="synonym">Ciboria fructicola</name>
    <dbReference type="NCBI Taxonomy" id="38448"/>
    <lineage>
        <taxon>Eukaryota</taxon>
        <taxon>Fungi</taxon>
        <taxon>Dikarya</taxon>
        <taxon>Ascomycota</taxon>
        <taxon>Pezizomycotina</taxon>
        <taxon>Leotiomycetes</taxon>
        <taxon>Helotiales</taxon>
        <taxon>Sclerotiniaceae</taxon>
        <taxon>Monilinia</taxon>
    </lineage>
</organism>
<evidence type="ECO:0000313" key="2">
    <source>
        <dbReference type="Proteomes" id="UP000322873"/>
    </source>
</evidence>
<gene>
    <name evidence="1" type="ORF">EYC84_006831</name>
</gene>
<dbReference type="EMBL" id="VICG01000001">
    <property type="protein sequence ID" value="KAA8576771.1"/>
    <property type="molecule type" value="Genomic_DNA"/>
</dbReference>
<protein>
    <submittedName>
        <fullName evidence="1">Uncharacterized protein</fullName>
    </submittedName>
</protein>
<accession>A0A5M9K570</accession>
<sequence length="566" mass="64976">MKDQAKEMSEYRASFDRREPLVEGRVYKDVFLISLVIPGPKAYDDLNSFLSLLVDELKALHDGVPDTYNVYMQTRFTLRGHLLFVSGDGRAVADAMQMSQLGNARRPCRTCEIEAIRGEGHYYVLYDGVLSGTARTNLRNDIRIVEECMSKKKEMHEQEEGNADLYGSFPLDTMHCMLINNVLAIHDLWKGTRIKWRGEPDRSSYVLDRGLWRGIGESMVGSRKGIPTVMGRAPCDIDKVSGYFKAKEWEAWLLFYVTASHCTRRAISHAELVEVARLSKQFLVNFERLSPLRNLHTLTTAAQYLRDLDPASVFDAVPMERAIEVMKEQVRGMGDIGANLSNSVLMWDLLNYAPIRESLVREREKHVRSCIKGEVLKRCLVHFKRNFAQYDIEAYKLRFFKRGRTDYGKLIGLCLSQRDNETNRDDFRVCWWDAELRGKKYGDVEYFCEAREYEDMAVVRAYKYVIVHDEWDFVTIEERSLGCSIYIGTNTILGLVGKLTDVWTEGGRTQKQVYLVGEMDRGSGVGNTRSEVGYWENEYGGWGEEGADDISLQRWQGLSGQDDVII</sequence>
<proteinExistence type="predicted"/>
<evidence type="ECO:0000313" key="1">
    <source>
        <dbReference type="EMBL" id="KAA8576771.1"/>
    </source>
</evidence>
<dbReference type="Proteomes" id="UP000322873">
    <property type="component" value="Unassembled WGS sequence"/>
</dbReference>
<comment type="caution">
    <text evidence="1">The sequence shown here is derived from an EMBL/GenBank/DDBJ whole genome shotgun (WGS) entry which is preliminary data.</text>
</comment>
<name>A0A5M9K570_MONFR</name>
<dbReference type="AlphaFoldDB" id="A0A5M9K570"/>
<reference evidence="1 2" key="1">
    <citation type="submission" date="2019-06" db="EMBL/GenBank/DDBJ databases">
        <title>Genome Sequence of the Brown Rot Fungal Pathogen Monilinia fructicola.</title>
        <authorList>
            <person name="De Miccolis Angelini R.M."/>
            <person name="Landi L."/>
            <person name="Abate D."/>
            <person name="Pollastro S."/>
            <person name="Romanazzi G."/>
            <person name="Faretra F."/>
        </authorList>
    </citation>
    <scope>NUCLEOTIDE SEQUENCE [LARGE SCALE GENOMIC DNA]</scope>
    <source>
        <strain evidence="1 2">Mfrc123</strain>
    </source>
</reference>
<keyword evidence="2" id="KW-1185">Reference proteome</keyword>
<dbReference type="VEuPathDB" id="FungiDB:MFRU_014g01220"/>